<name>A0A7Y9GKB8_9MICO</name>
<protein>
    <recommendedName>
        <fullName evidence="6">TrbL/VirB6 plasmid conjugal transfer protein</fullName>
    </recommendedName>
</protein>
<feature type="compositionally biased region" description="Low complexity" evidence="1">
    <location>
        <begin position="419"/>
        <end position="455"/>
    </location>
</feature>
<feature type="transmembrane region" description="Helical" evidence="2">
    <location>
        <begin position="286"/>
        <end position="304"/>
    </location>
</feature>
<feature type="chain" id="PRO_5031099789" description="TrbL/VirB6 plasmid conjugal transfer protein" evidence="3">
    <location>
        <begin position="26"/>
        <end position="481"/>
    </location>
</feature>
<evidence type="ECO:0000313" key="4">
    <source>
        <dbReference type="EMBL" id="NYE18088.1"/>
    </source>
</evidence>
<organism evidence="4 5">
    <name type="scientific">Microbacterium immunditiarum</name>
    <dbReference type="NCBI Taxonomy" id="337480"/>
    <lineage>
        <taxon>Bacteria</taxon>
        <taxon>Bacillati</taxon>
        <taxon>Actinomycetota</taxon>
        <taxon>Actinomycetes</taxon>
        <taxon>Micrococcales</taxon>
        <taxon>Microbacteriaceae</taxon>
        <taxon>Microbacterium</taxon>
    </lineage>
</organism>
<keyword evidence="3" id="KW-0732">Signal</keyword>
<dbReference type="RefSeq" id="WP_179486525.1">
    <property type="nucleotide sequence ID" value="NZ_JACCBV010000001.1"/>
</dbReference>
<feature type="transmembrane region" description="Helical" evidence="2">
    <location>
        <begin position="200"/>
        <end position="219"/>
    </location>
</feature>
<keyword evidence="5" id="KW-1185">Reference proteome</keyword>
<evidence type="ECO:0000256" key="3">
    <source>
        <dbReference type="SAM" id="SignalP"/>
    </source>
</evidence>
<feature type="region of interest" description="Disordered" evidence="1">
    <location>
        <begin position="410"/>
        <end position="481"/>
    </location>
</feature>
<feature type="transmembrane region" description="Helical" evidence="2">
    <location>
        <begin position="350"/>
        <end position="380"/>
    </location>
</feature>
<feature type="signal peptide" evidence="3">
    <location>
        <begin position="1"/>
        <end position="25"/>
    </location>
</feature>
<dbReference type="AlphaFoldDB" id="A0A7Y9GKB8"/>
<comment type="caution">
    <text evidence="4">The sequence shown here is derived from an EMBL/GenBank/DDBJ whole genome shotgun (WGS) entry which is preliminary data.</text>
</comment>
<reference evidence="4 5" key="1">
    <citation type="submission" date="2020-07" db="EMBL/GenBank/DDBJ databases">
        <title>Sequencing the genomes of 1000 actinobacteria strains.</title>
        <authorList>
            <person name="Klenk H.-P."/>
        </authorList>
    </citation>
    <scope>NUCLEOTIDE SEQUENCE [LARGE SCALE GENOMIC DNA]</scope>
    <source>
        <strain evidence="4 5">DSM 24662</strain>
    </source>
</reference>
<accession>A0A7Y9GKB8</accession>
<feature type="transmembrane region" description="Helical" evidence="2">
    <location>
        <begin position="171"/>
        <end position="193"/>
    </location>
</feature>
<evidence type="ECO:0000256" key="1">
    <source>
        <dbReference type="SAM" id="MobiDB-lite"/>
    </source>
</evidence>
<gene>
    <name evidence="4" type="ORF">BJ991_000116</name>
</gene>
<evidence type="ECO:0008006" key="6">
    <source>
        <dbReference type="Google" id="ProtNLM"/>
    </source>
</evidence>
<keyword evidence="2" id="KW-1133">Transmembrane helix</keyword>
<sequence length="481" mass="49776">MRRLPALTTTALALALVALPASAHADATMTGVGQSPRAAVVAVEAPVSGEPWSAPGYPVECKREGDLVSCTPVDPSFVVAQQCYLGVVTAAGTALVCTTFEDHRPLIEARGGKPTLVDYGCSFGDLACAAFEGAGRGMAISATAAMYVMATNVSFNTESVLWDAAVGEWAFWRWAVLFVVLLAMIWTITAAAVNKDREELVGALLRCALALPMVPFTLWVTGHLVNAVDDMTWYILSRDGITGLFRTMQSVMWAGGQAAWFFAYLMHGLLLVAMVLLIFVFMFRNLGLAALVAIGPVAWMLFPLRRIGPDWVIRYISALLTLLLTGPLTIGFVSLIVHGLAGVKTIWDPAAWPLVVGLAAVAVAPFAIFGLFSFLGGVAVDSIGSRMGATTARAGSTAAHTIIRMPTRLASSPAGQSVSRGPAPAGGSAGGASSPRQPAGATASAPATTASPARSLSGGSTAPLPAPAPAAAPASPARRTS</sequence>
<keyword evidence="2" id="KW-0812">Transmembrane</keyword>
<feature type="compositionally biased region" description="Low complexity" evidence="1">
    <location>
        <begin position="471"/>
        <end position="481"/>
    </location>
</feature>
<evidence type="ECO:0000313" key="5">
    <source>
        <dbReference type="Proteomes" id="UP000576969"/>
    </source>
</evidence>
<feature type="transmembrane region" description="Helical" evidence="2">
    <location>
        <begin position="260"/>
        <end position="280"/>
    </location>
</feature>
<keyword evidence="2" id="KW-0472">Membrane</keyword>
<proteinExistence type="predicted"/>
<evidence type="ECO:0000256" key="2">
    <source>
        <dbReference type="SAM" id="Phobius"/>
    </source>
</evidence>
<feature type="transmembrane region" description="Helical" evidence="2">
    <location>
        <begin position="316"/>
        <end position="338"/>
    </location>
</feature>
<dbReference type="EMBL" id="JACCBV010000001">
    <property type="protein sequence ID" value="NYE18088.1"/>
    <property type="molecule type" value="Genomic_DNA"/>
</dbReference>
<dbReference type="Proteomes" id="UP000576969">
    <property type="component" value="Unassembled WGS sequence"/>
</dbReference>